<dbReference type="PANTHER" id="PTHR38454">
    <property type="entry name" value="INTEGRAL MEMBRANE PROTEIN-RELATED"/>
    <property type="match status" value="1"/>
</dbReference>
<name>A0A1I1A042_9FIRM</name>
<reference evidence="3 4" key="1">
    <citation type="submission" date="2016-10" db="EMBL/GenBank/DDBJ databases">
        <authorList>
            <person name="de Groot N.N."/>
        </authorList>
    </citation>
    <scope>NUCLEOTIDE SEQUENCE [LARGE SCALE GENOMIC DNA]</scope>
    <source>
        <strain evidence="3 4">DSM 5522</strain>
    </source>
</reference>
<dbReference type="RefSeq" id="WP_092873830.1">
    <property type="nucleotide sequence ID" value="NZ_FOJY01000018.1"/>
</dbReference>
<dbReference type="PANTHER" id="PTHR38454:SF1">
    <property type="entry name" value="INTEGRAL MEMBRANE PROTEIN"/>
    <property type="match status" value="1"/>
</dbReference>
<feature type="transmembrane region" description="Helical" evidence="1">
    <location>
        <begin position="199"/>
        <end position="228"/>
    </location>
</feature>
<sequence length="981" mass="114048">MLSVFNAYFTNEKKKINYFCVYTLLFLVMAFFVYISFIFSNRSLVWDEDGMMQHLKALIYYSKYLRGIIKNLIFNHKLIIPDWDFNIGEGSDILTTFHYYVIGDPIALFSVFIPVRYMQYFYSFSSILRLYLAGISFSFLAFGTGRKNRYGIVAGALTYSFCFWAMYNSARHLFFINPLIYFPLVILGIEKIIKDMKPYLFIIFVAVSALSNFYFFYMIVLLAIFYTLVRLAFLYKKDLKKAFLMLIKIGINSLIGVFLAGIIFLPVLNIFLHDSRMTSSTQKFHLFYPLGYYSSLPSVLTTSNISFWLCMGFGIPAIIAIFVLFVKKKENTFLKTLFIICVIFTIFPIFGRLLNGMSYSANRWSWGFALLCSYILTSLWENIFSLEKEEYKKIVFINIIYFLICLFADESRELATYVMTSLIFIALILINIKLQKKKISYKYLAMLLILIVNVINISFWYFSFDGDNYVGQCLENSKIEEENTYNEINLVKDVNKGKSYTRITGRDLRRNANVLKNVSSTQYFWSISNPFLNNYRTLIAALENRFFLYEGYDDRTTPIELSSIDYFLCKSNDDKGIPYGYTLMKKENVKSVLINQAKEDLKAELSVDKLSKEQEEIINKSFEEESYALYKNDYALPLGYSYDTCISKKNYENLDPIQKQQIQLEAVEIEKNNSDIKELSKKKENYSIPYEISCESENIVITKEGFITTADNEKVTLTFKGKANSEICLGFENFDFEAISEYDLYFGDELVDPNNLYNKTNWDLLSKDQQLQMKKDKKFYKYTQGVEISIISSKKVKKTLEYIKPEAMFSSGRHDFVVNLGYNKKPEKKIVIKLPKAGRYTFDDLKVYCVSMDDYENKVSKLKENVLENVQMDVDKITGTIDLKKKKILVMSIPYSSGWSAYIDGKKVDTFVANERHIGIEVYEGFHNVEFRYSLPFKFEGALMTLLGFVGFGLMVIVRKICKNKSINAHNCDNTLTVVES</sequence>
<dbReference type="InterPro" id="IPR018580">
    <property type="entry name" value="Uncharacterised_YfhO"/>
</dbReference>
<evidence type="ECO:0000313" key="4">
    <source>
        <dbReference type="Proteomes" id="UP000198838"/>
    </source>
</evidence>
<keyword evidence="1" id="KW-0812">Transmembrane</keyword>
<dbReference type="PROSITE" id="PS50156">
    <property type="entry name" value="SSD"/>
    <property type="match status" value="1"/>
</dbReference>
<feature type="transmembrane region" description="Helical" evidence="1">
    <location>
        <begin position="941"/>
        <end position="958"/>
    </location>
</feature>
<dbReference type="OrthoDB" id="9815466at2"/>
<dbReference type="Pfam" id="PF09586">
    <property type="entry name" value="YfhO"/>
    <property type="match status" value="1"/>
</dbReference>
<evidence type="ECO:0000256" key="1">
    <source>
        <dbReference type="SAM" id="Phobius"/>
    </source>
</evidence>
<gene>
    <name evidence="3" type="ORF">SAMN05216249_11830</name>
</gene>
<proteinExistence type="predicted"/>
<keyword evidence="1" id="KW-1133">Transmembrane helix</keyword>
<keyword evidence="4" id="KW-1185">Reference proteome</keyword>
<feature type="transmembrane region" description="Helical" evidence="1">
    <location>
        <begin position="127"/>
        <end position="144"/>
    </location>
</feature>
<feature type="transmembrane region" description="Helical" evidence="1">
    <location>
        <begin position="305"/>
        <end position="326"/>
    </location>
</feature>
<feature type="transmembrane region" description="Helical" evidence="1">
    <location>
        <begin position="444"/>
        <end position="462"/>
    </location>
</feature>
<feature type="transmembrane region" description="Helical" evidence="1">
    <location>
        <begin position="333"/>
        <end position="354"/>
    </location>
</feature>
<feature type="transmembrane region" description="Helical" evidence="1">
    <location>
        <begin position="16"/>
        <end position="39"/>
    </location>
</feature>
<dbReference type="InterPro" id="IPR000731">
    <property type="entry name" value="SSD"/>
</dbReference>
<feature type="transmembrane region" description="Helical" evidence="1">
    <location>
        <begin position="150"/>
        <end position="167"/>
    </location>
</feature>
<feature type="transmembrane region" description="Helical" evidence="1">
    <location>
        <begin position="97"/>
        <end position="115"/>
    </location>
</feature>
<evidence type="ECO:0000313" key="3">
    <source>
        <dbReference type="EMBL" id="SFB29938.1"/>
    </source>
</evidence>
<dbReference type="Proteomes" id="UP000198838">
    <property type="component" value="Unassembled WGS sequence"/>
</dbReference>
<evidence type="ECO:0000259" key="2">
    <source>
        <dbReference type="PROSITE" id="PS50156"/>
    </source>
</evidence>
<dbReference type="EMBL" id="FOJY01000018">
    <property type="protein sequence ID" value="SFB29938.1"/>
    <property type="molecule type" value="Genomic_DNA"/>
</dbReference>
<feature type="transmembrane region" description="Helical" evidence="1">
    <location>
        <begin position="414"/>
        <end position="432"/>
    </location>
</feature>
<keyword evidence="1" id="KW-0472">Membrane</keyword>
<dbReference type="AlphaFoldDB" id="A0A1I1A042"/>
<protein>
    <submittedName>
        <fullName evidence="3">Uncharacterized membrane protein YfhO</fullName>
    </submittedName>
</protein>
<feature type="transmembrane region" description="Helical" evidence="1">
    <location>
        <begin position="174"/>
        <end position="193"/>
    </location>
</feature>
<feature type="domain" description="SSD" evidence="2">
    <location>
        <begin position="1"/>
        <end position="44"/>
    </location>
</feature>
<dbReference type="STRING" id="1120918.SAMN05216249_11830"/>
<feature type="transmembrane region" description="Helical" evidence="1">
    <location>
        <begin position="366"/>
        <end position="384"/>
    </location>
</feature>
<feature type="transmembrane region" description="Helical" evidence="1">
    <location>
        <begin position="391"/>
        <end position="408"/>
    </location>
</feature>
<feature type="transmembrane region" description="Helical" evidence="1">
    <location>
        <begin position="249"/>
        <end position="272"/>
    </location>
</feature>
<accession>A0A1I1A042</accession>
<organism evidence="3 4">
    <name type="scientific">Acetitomaculum ruminis DSM 5522</name>
    <dbReference type="NCBI Taxonomy" id="1120918"/>
    <lineage>
        <taxon>Bacteria</taxon>
        <taxon>Bacillati</taxon>
        <taxon>Bacillota</taxon>
        <taxon>Clostridia</taxon>
        <taxon>Lachnospirales</taxon>
        <taxon>Lachnospiraceae</taxon>
        <taxon>Acetitomaculum</taxon>
    </lineage>
</organism>